<reference evidence="11 12" key="1">
    <citation type="journal article" date="2011" name="PLoS Genet.">
        <title>Comparative genomic analysis of human fungal pathogens causing paracoccidioidomycosis.</title>
        <authorList>
            <person name="Desjardins C.A."/>
            <person name="Champion M.D."/>
            <person name="Holder J.W."/>
            <person name="Muszewska A."/>
            <person name="Goldberg J."/>
            <person name="Bailao A.M."/>
            <person name="Brigido M.M."/>
            <person name="Ferreira M.E."/>
            <person name="Garcia A.M."/>
            <person name="Grynberg M."/>
            <person name="Gujja S."/>
            <person name="Heiman D.I."/>
            <person name="Henn M.R."/>
            <person name="Kodira C.D."/>
            <person name="Leon-Narvaez H."/>
            <person name="Longo L.V."/>
            <person name="Ma L.J."/>
            <person name="Malavazi I."/>
            <person name="Matsuo A.L."/>
            <person name="Morais F.V."/>
            <person name="Pereira M."/>
            <person name="Rodriguez-Brito S."/>
            <person name="Sakthikumar S."/>
            <person name="Salem-Izacc S.M."/>
            <person name="Sykes S.M."/>
            <person name="Teixeira M.M."/>
            <person name="Vallejo M.C."/>
            <person name="Walter M.E."/>
            <person name="Yandava C."/>
            <person name="Young S."/>
            <person name="Zeng Q."/>
            <person name="Zucker J."/>
            <person name="Felipe M.S."/>
            <person name="Goldman G.H."/>
            <person name="Haas B.J."/>
            <person name="McEwen J.G."/>
            <person name="Nino-Vega G."/>
            <person name="Puccia R."/>
            <person name="San-Blas G."/>
            <person name="Soares C.M."/>
            <person name="Birren B.W."/>
            <person name="Cuomo C.A."/>
        </authorList>
    </citation>
    <scope>NUCLEOTIDE SEQUENCE [LARGE SCALE GENOMIC DNA]</scope>
    <source>
        <strain evidence="11 12">Pb18</strain>
    </source>
</reference>
<accession>C1G8L1</accession>
<dbReference type="CDD" id="cd00067">
    <property type="entry name" value="GAL4"/>
    <property type="match status" value="1"/>
</dbReference>
<evidence type="ECO:0000259" key="9">
    <source>
        <dbReference type="PROSITE" id="PS50048"/>
    </source>
</evidence>
<gene>
    <name evidence="11" type="ORF">PADG_03597</name>
</gene>
<dbReference type="GO" id="GO:0003677">
    <property type="term" value="F:DNA binding"/>
    <property type="evidence" value="ECO:0007669"/>
    <property type="project" value="UniProtKB-KW"/>
</dbReference>
<dbReference type="Proteomes" id="UP000001628">
    <property type="component" value="Unassembled WGS sequence"/>
</dbReference>
<feature type="region of interest" description="Disordered" evidence="8">
    <location>
        <begin position="73"/>
        <end position="105"/>
    </location>
</feature>
<evidence type="ECO:0000313" key="12">
    <source>
        <dbReference type="Proteomes" id="UP000001628"/>
    </source>
</evidence>
<dbReference type="PROSITE" id="PS50157">
    <property type="entry name" value="ZINC_FINGER_C2H2_2"/>
    <property type="match status" value="1"/>
</dbReference>
<feature type="domain" description="Zn(2)-C6 fungal-type" evidence="9">
    <location>
        <begin position="41"/>
        <end position="71"/>
    </location>
</feature>
<dbReference type="RefSeq" id="XP_010759109.1">
    <property type="nucleotide sequence ID" value="XM_010760807.1"/>
</dbReference>
<evidence type="ECO:0000256" key="7">
    <source>
        <dbReference type="PROSITE-ProRule" id="PRU00042"/>
    </source>
</evidence>
<dbReference type="Pfam" id="PF00172">
    <property type="entry name" value="Zn_clus"/>
    <property type="match status" value="1"/>
</dbReference>
<dbReference type="SUPFAM" id="SSF57701">
    <property type="entry name" value="Zn2/Cys6 DNA-binding domain"/>
    <property type="match status" value="1"/>
</dbReference>
<evidence type="ECO:0000256" key="3">
    <source>
        <dbReference type="ARBA" id="ARBA00023015"/>
    </source>
</evidence>
<evidence type="ECO:0000259" key="10">
    <source>
        <dbReference type="PROSITE" id="PS50157"/>
    </source>
</evidence>
<dbReference type="InParanoid" id="C1G8L1"/>
<dbReference type="eggNOG" id="ENOG502T31R">
    <property type="taxonomic scope" value="Eukaryota"/>
</dbReference>
<dbReference type="PROSITE" id="PS50048">
    <property type="entry name" value="ZN2_CY6_FUNGAL_2"/>
    <property type="match status" value="1"/>
</dbReference>
<dbReference type="PANTHER" id="PTHR47660:SF3">
    <property type="entry name" value="FINGER DOMAIN PROTEIN, PUTATIVE (AFU_ORTHOLOGUE AFUA_4G03310)-RELATED"/>
    <property type="match status" value="1"/>
</dbReference>
<keyword evidence="1" id="KW-0479">Metal-binding</keyword>
<dbReference type="GO" id="GO:0008270">
    <property type="term" value="F:zinc ion binding"/>
    <property type="evidence" value="ECO:0007669"/>
    <property type="project" value="UniProtKB-KW"/>
</dbReference>
<dbReference type="PANTHER" id="PTHR47660">
    <property type="entry name" value="TRANSCRIPTION FACTOR WITH C2H2 AND ZN(2)-CYS(6) DNA BINDING DOMAIN (EUROFUNG)-RELATED-RELATED"/>
    <property type="match status" value="1"/>
</dbReference>
<dbReference type="OrthoDB" id="2441642at2759"/>
<evidence type="ECO:0008006" key="13">
    <source>
        <dbReference type="Google" id="ProtNLM"/>
    </source>
</evidence>
<dbReference type="GO" id="GO:0000981">
    <property type="term" value="F:DNA-binding transcription factor activity, RNA polymerase II-specific"/>
    <property type="evidence" value="ECO:0007669"/>
    <property type="project" value="InterPro"/>
</dbReference>
<dbReference type="Gene3D" id="4.10.240.10">
    <property type="entry name" value="Zn(2)-C6 fungal-type DNA-binding domain"/>
    <property type="match status" value="1"/>
</dbReference>
<keyword evidence="7" id="KW-0863">Zinc-finger</keyword>
<keyword evidence="5" id="KW-0804">Transcription</keyword>
<dbReference type="InterPro" id="IPR036864">
    <property type="entry name" value="Zn2-C6_fun-type_DNA-bd_sf"/>
</dbReference>
<dbReference type="InterPro" id="IPR013087">
    <property type="entry name" value="Znf_C2H2_type"/>
</dbReference>
<dbReference type="VEuPathDB" id="FungiDB:PADG_03597"/>
<evidence type="ECO:0000256" key="1">
    <source>
        <dbReference type="ARBA" id="ARBA00022723"/>
    </source>
</evidence>
<proteinExistence type="predicted"/>
<organism evidence="11 12">
    <name type="scientific">Paracoccidioides brasiliensis (strain Pb18)</name>
    <dbReference type="NCBI Taxonomy" id="502780"/>
    <lineage>
        <taxon>Eukaryota</taxon>
        <taxon>Fungi</taxon>
        <taxon>Dikarya</taxon>
        <taxon>Ascomycota</taxon>
        <taxon>Pezizomycotina</taxon>
        <taxon>Eurotiomycetes</taxon>
        <taxon>Eurotiomycetidae</taxon>
        <taxon>Onygenales</taxon>
        <taxon>Ajellomycetaceae</taxon>
        <taxon>Paracoccidioides</taxon>
    </lineage>
</organism>
<dbReference type="AlphaFoldDB" id="C1G8L1"/>
<evidence type="ECO:0000256" key="2">
    <source>
        <dbReference type="ARBA" id="ARBA00022833"/>
    </source>
</evidence>
<feature type="compositionally biased region" description="Polar residues" evidence="8">
    <location>
        <begin position="91"/>
        <end position="105"/>
    </location>
</feature>
<evidence type="ECO:0000313" key="11">
    <source>
        <dbReference type="EMBL" id="EEH47513.2"/>
    </source>
</evidence>
<dbReference type="HOGENOM" id="CLU_044368_0_0_1"/>
<dbReference type="GeneID" id="22582880"/>
<dbReference type="EMBL" id="KN275960">
    <property type="protein sequence ID" value="EEH47513.2"/>
    <property type="molecule type" value="Genomic_DNA"/>
</dbReference>
<dbReference type="SMART" id="SM00066">
    <property type="entry name" value="GAL4"/>
    <property type="match status" value="1"/>
</dbReference>
<evidence type="ECO:0000256" key="8">
    <source>
        <dbReference type="SAM" id="MobiDB-lite"/>
    </source>
</evidence>
<keyword evidence="3" id="KW-0805">Transcription regulation</keyword>
<dbReference type="KEGG" id="pbn:PADG_03597"/>
<evidence type="ECO:0000256" key="6">
    <source>
        <dbReference type="ARBA" id="ARBA00023242"/>
    </source>
</evidence>
<dbReference type="PROSITE" id="PS00463">
    <property type="entry name" value="ZN2_CY6_FUNGAL_1"/>
    <property type="match status" value="1"/>
</dbReference>
<evidence type="ECO:0000256" key="5">
    <source>
        <dbReference type="ARBA" id="ARBA00023163"/>
    </source>
</evidence>
<dbReference type="STRING" id="502780.C1G8L1"/>
<dbReference type="OMA" id="TICRYPT"/>
<keyword evidence="6" id="KW-0539">Nucleus</keyword>
<keyword evidence="4" id="KW-0238">DNA-binding</keyword>
<name>C1G8L1_PARBD</name>
<feature type="domain" description="C2H2-type" evidence="10">
    <location>
        <begin position="7"/>
        <end position="34"/>
    </location>
</feature>
<keyword evidence="2" id="KW-0862">Zinc</keyword>
<sequence>MKDLAGFECTRCNFKFTQKSSLIRHSKKCVDGRPRNLRKKSCCECSAAKTRCDLRRPSCSRCDLRKTLCSYPPPTTTSSESVGPDFASGNFGPTQSGTTKDSTLPETAVSEPLPFEYGQVDAMLAHYFEPPLPVSVPQHIPSPYPLYLGVPENGLSTFGDFSRLDNLSNYVPLIRNMPGMCSNESTQLAPTVMGSDASKFVVIQRNMEIIFRVTRTWPRMLAKGTHLPPIIHRTQLSGETLPTTLENCFILTKMWGAQRRGGINIIQQTVKKEMQAIVNLFPTFDERNLIAALQALTIYMLLLLFPSNNQPGVSLIDEKLIGEVNGLIRYVASTGLVLEEESNRVRPLWESWIHVSCKRRALLSLYTIHWAYSAFFCLPSLNCADLSNIPAPAAKYLWEANSKEQWESLYNRWLVQWDGPSLCQRELFDISRGVRMGPRVELWLEDADEFGMLFVALCKHETPT</sequence>
<evidence type="ECO:0000256" key="4">
    <source>
        <dbReference type="ARBA" id="ARBA00023125"/>
    </source>
</evidence>
<dbReference type="InterPro" id="IPR001138">
    <property type="entry name" value="Zn2Cys6_DnaBD"/>
</dbReference>
<protein>
    <recommendedName>
        <fullName evidence="13">Zn(2)-C6 fungal-type domain-containing protein</fullName>
    </recommendedName>
</protein>
<keyword evidence="12" id="KW-1185">Reference proteome</keyword>